<reference evidence="2" key="1">
    <citation type="submission" date="2014-09" db="EMBL/GenBank/DDBJ databases">
        <authorList>
            <person name="Sharma Rahul"/>
            <person name="Thines Marco"/>
        </authorList>
    </citation>
    <scope>NUCLEOTIDE SEQUENCE [LARGE SCALE GENOMIC DNA]</scope>
</reference>
<evidence type="ECO:0000313" key="2">
    <source>
        <dbReference type="Proteomes" id="UP000054845"/>
    </source>
</evidence>
<dbReference type="AlphaFoldDB" id="A0A0P1A3V0"/>
<dbReference type="Proteomes" id="UP000054845">
    <property type="component" value="Unassembled WGS sequence"/>
</dbReference>
<keyword evidence="2" id="KW-1185">Reference proteome</keyword>
<dbReference type="EMBL" id="CCYA01000462">
    <property type="protein sequence ID" value="CEG19372.1"/>
    <property type="molecule type" value="Genomic_DNA"/>
</dbReference>
<protein>
    <submittedName>
        <fullName evidence="1">Uncharacterized protein</fullName>
    </submittedName>
</protein>
<organism evidence="1 2">
    <name type="scientific">Ceraceosorus bombacis</name>
    <dbReference type="NCBI Taxonomy" id="401625"/>
    <lineage>
        <taxon>Eukaryota</taxon>
        <taxon>Fungi</taxon>
        <taxon>Dikarya</taxon>
        <taxon>Basidiomycota</taxon>
        <taxon>Ustilaginomycotina</taxon>
        <taxon>Exobasidiomycetes</taxon>
        <taxon>Ceraceosorales</taxon>
        <taxon>Ceraceosoraceae</taxon>
        <taxon>Ceraceosorus</taxon>
    </lineage>
</organism>
<name>A0A0P1A3V0_9BASI</name>
<accession>A0A0P1A3V0</accession>
<sequence>MSYLWRAYTPIFSTPEGDFGAQASSISLLEKGLPYNAVAADSVFGLGWCFYIDTIHRLQPSS</sequence>
<proteinExistence type="predicted"/>
<evidence type="ECO:0000313" key="1">
    <source>
        <dbReference type="EMBL" id="CEG19372.1"/>
    </source>
</evidence>